<sequence>MGAQDLISTINGGLSQTDRLLKLDTPLASNTLVPQRVVGSSRLGRHFEFTVDVVSTTGSVELKTLIAQPVTLWIQQTDKSYLPHNGYVHTARRLGSNSGLTSYQLGFASWMHFLKFRRDQRIWQDKSADETITDVFNMHPQALGLFQFALSKPLPSRSYCRQDEDDWNFVHRLLESEGLYGFWQQAQDGKSHTLVITDRLQTLDALSPEAVTFYRAGTDSETDALTQWSGTRTLQSTMLTTRTFDYKSPSTQFNPKGTNVPTMPNQGSLPDQAEVYEYTGAYTYAKQDRGDQLSGIRMEEWESRAKRFVGVGGVRRVDAGRRFILNGHPDHDRDQARQKEFAVIETAWVIANNLPVGDQGPTFPHSLQGTLDEVRASHPADKTFKVLHADGSEGFYLTEIEARRVTVPYRSAFEHKKPEMHLESAIVVGPQGEEVYTDELNRIKVQFIWDRLNSGDERASCWVRVAQSDTGNGYGGVHMPRVGEEVLIDHIGGDCDRPVVISRMYNGATKPQWHSNGLLSGYRSKEYGGNGFNQLVMDDATNQNRVHLYSSSYNSHLHLGYLIQHSDNARGGFLGSGFDLKSDAYGAIRAGQGLYVSTHPTSAGQPLNSQPAGEQLINAESVIEAVSEASVAGQAESLRAGHEALKKFTDASQRSVPGRESTGGRTAGGGTGSANGFSTPIMLMASPSGIALSTPQSTHIGADQHINVISGQDTYLATGKSLVLSVVEKISLFVQKAGIKMFASSGKVDIQAQNDEMSLSALKNLTIRSTDAELALSGAQDVKLNSIESQITIAAKQGITLTSGGAYVKIANGNIELGCPGSITLKSGNFHWEGPAQLSDSENLWPGQIPANFSTKVLLDKQLQERMGMTDAIPYQFVSDSGAVIAKGMIDESGSTQRVFHTNTEALSVLLGKKGDWLKTEHNDADCGCGVDHAAEVSPDFVQLVNQQPHETDEAGASEDGKSLQSSINSNSAPLANADTSEFQRSLIEHLIFNDPEIKQAILDGED</sequence>
<dbReference type="InterPro" id="IPR006533">
    <property type="entry name" value="T6SS_Vgr_RhsGE"/>
</dbReference>
<evidence type="ECO:0000259" key="4">
    <source>
        <dbReference type="Pfam" id="PF10106"/>
    </source>
</evidence>
<protein>
    <submittedName>
        <fullName evidence="6">Type VI secretion system tip protein VgrG</fullName>
    </submittedName>
</protein>
<feature type="domain" description="Gp5/Type VI secretion system Vgr protein OB-fold" evidence="3">
    <location>
        <begin position="438"/>
        <end position="505"/>
    </location>
</feature>
<dbReference type="Gene3D" id="3.55.50.10">
    <property type="entry name" value="Baseplate protein-like domains"/>
    <property type="match status" value="1"/>
</dbReference>
<feature type="domain" description="Putative type VI secretion system Rhs element associated Vgr" evidence="5">
    <location>
        <begin position="525"/>
        <end position="628"/>
    </location>
</feature>
<dbReference type="Gene3D" id="2.30.110.50">
    <property type="match status" value="1"/>
</dbReference>
<dbReference type="SUPFAM" id="SSF69349">
    <property type="entry name" value="Phage fibre proteins"/>
    <property type="match status" value="1"/>
</dbReference>
<comment type="caution">
    <text evidence="6">The sequence shown here is derived from an EMBL/GenBank/DDBJ whole genome shotgun (WGS) entry which is preliminary data.</text>
</comment>
<dbReference type="InterPro" id="IPR018769">
    <property type="entry name" value="VgrG2_DUF2345"/>
</dbReference>
<dbReference type="InterPro" id="IPR017847">
    <property type="entry name" value="T6SS_RhsGE_Vgr_subset"/>
</dbReference>
<feature type="compositionally biased region" description="Polar residues" evidence="2">
    <location>
        <begin position="963"/>
        <end position="977"/>
    </location>
</feature>
<dbReference type="AlphaFoldDB" id="A0A370NEE6"/>
<proteinExistence type="inferred from homology"/>
<feature type="region of interest" description="Disordered" evidence="2">
    <location>
        <begin position="648"/>
        <end position="673"/>
    </location>
</feature>
<name>A0A370NEE6_9BURK</name>
<dbReference type="InterPro" id="IPR037026">
    <property type="entry name" value="Vgr_OB-fold_dom_sf"/>
</dbReference>
<evidence type="ECO:0000256" key="1">
    <source>
        <dbReference type="ARBA" id="ARBA00005558"/>
    </source>
</evidence>
<dbReference type="NCBIfam" id="TIGR03361">
    <property type="entry name" value="VI_Rhs_Vgr"/>
    <property type="match status" value="1"/>
</dbReference>
<gene>
    <name evidence="6" type="ORF">DLM46_02960</name>
</gene>
<evidence type="ECO:0000259" key="5">
    <source>
        <dbReference type="Pfam" id="PF13296"/>
    </source>
</evidence>
<feature type="domain" description="DUF2345" evidence="4">
    <location>
        <begin position="670"/>
        <end position="785"/>
    </location>
</feature>
<dbReference type="Pfam" id="PF13296">
    <property type="entry name" value="T6SS_Vgr"/>
    <property type="match status" value="1"/>
</dbReference>
<dbReference type="SUPFAM" id="SSF69279">
    <property type="entry name" value="Phage tail proteins"/>
    <property type="match status" value="2"/>
</dbReference>
<dbReference type="RefSeq" id="WP_115099306.1">
    <property type="nucleotide sequence ID" value="NZ_QHKS01000002.1"/>
</dbReference>
<keyword evidence="7" id="KW-1185">Reference proteome</keyword>
<feature type="region of interest" description="Disordered" evidence="2">
    <location>
        <begin position="949"/>
        <end position="977"/>
    </location>
</feature>
<evidence type="ECO:0000259" key="3">
    <source>
        <dbReference type="Pfam" id="PF04717"/>
    </source>
</evidence>
<dbReference type="NCBIfam" id="TIGR01646">
    <property type="entry name" value="vgr_GE"/>
    <property type="match status" value="1"/>
</dbReference>
<dbReference type="OrthoDB" id="1907165at2"/>
<dbReference type="Pfam" id="PF05954">
    <property type="entry name" value="Phage_GPD"/>
    <property type="match status" value="1"/>
</dbReference>
<dbReference type="Gene3D" id="2.40.50.230">
    <property type="entry name" value="Gp5 N-terminal domain"/>
    <property type="match status" value="1"/>
</dbReference>
<dbReference type="Pfam" id="PF10106">
    <property type="entry name" value="DUF2345"/>
    <property type="match status" value="1"/>
</dbReference>
<dbReference type="EMBL" id="QHKS01000002">
    <property type="protein sequence ID" value="RDK03961.1"/>
    <property type="molecule type" value="Genomic_DNA"/>
</dbReference>
<evidence type="ECO:0000256" key="2">
    <source>
        <dbReference type="SAM" id="MobiDB-lite"/>
    </source>
</evidence>
<dbReference type="InterPro" id="IPR006531">
    <property type="entry name" value="Gp5/Vgr_OB"/>
</dbReference>
<accession>A0A370NEE6</accession>
<dbReference type="InterPro" id="IPR028244">
    <property type="entry name" value="T6SS_Rhs_Vgr_dom"/>
</dbReference>
<comment type="similarity">
    <text evidence="1">Belongs to the VgrG protein family.</text>
</comment>
<reference evidence="7" key="1">
    <citation type="submission" date="2018-05" db="EMBL/GenBank/DDBJ databases">
        <authorList>
            <person name="Feng T."/>
        </authorList>
    </citation>
    <scope>NUCLEOTIDE SEQUENCE [LARGE SCALE GENOMIC DNA]</scope>
    <source>
        <strain evidence="7">S27</strain>
    </source>
</reference>
<dbReference type="SUPFAM" id="SSF69255">
    <property type="entry name" value="gp5 N-terminal domain-like"/>
    <property type="match status" value="1"/>
</dbReference>
<evidence type="ECO:0000313" key="6">
    <source>
        <dbReference type="EMBL" id="RDK03961.1"/>
    </source>
</evidence>
<evidence type="ECO:0000313" key="7">
    <source>
        <dbReference type="Proteomes" id="UP000254875"/>
    </source>
</evidence>
<feature type="region of interest" description="Disordered" evidence="2">
    <location>
        <begin position="247"/>
        <end position="268"/>
    </location>
</feature>
<dbReference type="Proteomes" id="UP000254875">
    <property type="component" value="Unassembled WGS sequence"/>
</dbReference>
<organism evidence="6 7">
    <name type="scientific">Paraburkholderia lacunae</name>
    <dbReference type="NCBI Taxonomy" id="2211104"/>
    <lineage>
        <taxon>Bacteria</taxon>
        <taxon>Pseudomonadati</taxon>
        <taxon>Pseudomonadota</taxon>
        <taxon>Betaproteobacteria</taxon>
        <taxon>Burkholderiales</taxon>
        <taxon>Burkholderiaceae</taxon>
        <taxon>Paraburkholderia</taxon>
    </lineage>
</organism>
<dbReference type="Pfam" id="PF04717">
    <property type="entry name" value="Phage_base_V"/>
    <property type="match status" value="1"/>
</dbReference>
<dbReference type="Gene3D" id="4.10.220.110">
    <property type="match status" value="1"/>
</dbReference>